<proteinExistence type="predicted"/>
<name>A0AAD9BG25_DISEL</name>
<organism evidence="2 3">
    <name type="scientific">Dissostichus eleginoides</name>
    <name type="common">Patagonian toothfish</name>
    <name type="synonym">Dissostichus amissus</name>
    <dbReference type="NCBI Taxonomy" id="100907"/>
    <lineage>
        <taxon>Eukaryota</taxon>
        <taxon>Metazoa</taxon>
        <taxon>Chordata</taxon>
        <taxon>Craniata</taxon>
        <taxon>Vertebrata</taxon>
        <taxon>Euteleostomi</taxon>
        <taxon>Actinopterygii</taxon>
        <taxon>Neopterygii</taxon>
        <taxon>Teleostei</taxon>
        <taxon>Neoteleostei</taxon>
        <taxon>Acanthomorphata</taxon>
        <taxon>Eupercaria</taxon>
        <taxon>Perciformes</taxon>
        <taxon>Notothenioidei</taxon>
        <taxon>Nototheniidae</taxon>
        <taxon>Dissostichus</taxon>
    </lineage>
</organism>
<feature type="region of interest" description="Disordered" evidence="1">
    <location>
        <begin position="58"/>
        <end position="98"/>
    </location>
</feature>
<comment type="caution">
    <text evidence="2">The sequence shown here is derived from an EMBL/GenBank/DDBJ whole genome shotgun (WGS) entry which is preliminary data.</text>
</comment>
<dbReference type="EMBL" id="JASDAP010000023">
    <property type="protein sequence ID" value="KAK1883287.1"/>
    <property type="molecule type" value="Genomic_DNA"/>
</dbReference>
<keyword evidence="3" id="KW-1185">Reference proteome</keyword>
<sequence>DEDICHAPLISVFIFSPAPCFPPVSCPPLPRLKDEDAAIREGAGPRDPSQDACRWAALSGSEGRDGGGELVIPPSLSPHSASVSPGRKNKLDPCILAR</sequence>
<feature type="non-terminal residue" evidence="2">
    <location>
        <position position="98"/>
    </location>
</feature>
<gene>
    <name evidence="2" type="ORF">KUDE01_024061</name>
</gene>
<dbReference type="AlphaFoldDB" id="A0AAD9BG25"/>
<evidence type="ECO:0000256" key="1">
    <source>
        <dbReference type="SAM" id="MobiDB-lite"/>
    </source>
</evidence>
<reference evidence="2" key="1">
    <citation type="submission" date="2023-04" db="EMBL/GenBank/DDBJ databases">
        <title>Chromosome-level genome of Chaenocephalus aceratus.</title>
        <authorList>
            <person name="Park H."/>
        </authorList>
    </citation>
    <scope>NUCLEOTIDE SEQUENCE</scope>
    <source>
        <strain evidence="2">DE</strain>
        <tissue evidence="2">Muscle</tissue>
    </source>
</reference>
<protein>
    <submittedName>
        <fullName evidence="2">Condensin-2 complex subunit G2</fullName>
    </submittedName>
</protein>
<evidence type="ECO:0000313" key="2">
    <source>
        <dbReference type="EMBL" id="KAK1883287.1"/>
    </source>
</evidence>
<dbReference type="Proteomes" id="UP001228049">
    <property type="component" value="Unassembled WGS sequence"/>
</dbReference>
<evidence type="ECO:0000313" key="3">
    <source>
        <dbReference type="Proteomes" id="UP001228049"/>
    </source>
</evidence>
<feature type="non-terminal residue" evidence="2">
    <location>
        <position position="1"/>
    </location>
</feature>
<accession>A0AAD9BG25</accession>